<feature type="transmembrane region" description="Helical" evidence="10">
    <location>
        <begin position="170"/>
        <end position="190"/>
    </location>
</feature>
<comment type="similarity">
    <text evidence="2">Belongs to the multi antimicrobial extrusion (MATE) (TC 2.A.66.1) family. MepA subfamily.</text>
</comment>
<feature type="transmembrane region" description="Helical" evidence="10">
    <location>
        <begin position="244"/>
        <end position="269"/>
    </location>
</feature>
<feature type="transmembrane region" description="Helical" evidence="10">
    <location>
        <begin position="12"/>
        <end position="35"/>
    </location>
</feature>
<keyword evidence="5" id="KW-1003">Cell membrane</keyword>
<feature type="transmembrane region" description="Helical" evidence="10">
    <location>
        <begin position="92"/>
        <end position="117"/>
    </location>
</feature>
<feature type="transmembrane region" description="Helical" evidence="10">
    <location>
        <begin position="422"/>
        <end position="441"/>
    </location>
</feature>
<keyword evidence="9" id="KW-0046">Antibiotic resistance</keyword>
<reference evidence="11" key="1">
    <citation type="submission" date="2009-07" db="EMBL/GenBank/DDBJ databases">
        <authorList>
            <person name="Weinstock G."/>
            <person name="Sodergren E."/>
            <person name="Clifton S."/>
            <person name="Fulton L."/>
            <person name="Fulton B."/>
            <person name="Courtney L."/>
            <person name="Fronick C."/>
            <person name="Harrison M."/>
            <person name="Strong C."/>
            <person name="Farmer C."/>
            <person name="Delahaunty K."/>
            <person name="Markovic C."/>
            <person name="Hall O."/>
            <person name="Minx P."/>
            <person name="Tomlinson C."/>
            <person name="Mitreva M."/>
            <person name="Nelson J."/>
            <person name="Hou S."/>
            <person name="Wollam A."/>
            <person name="Pepin K.H."/>
            <person name="Johnson M."/>
            <person name="Bhonagiri V."/>
            <person name="Nash W.E."/>
            <person name="Warren W."/>
            <person name="Chinwalla A."/>
            <person name="Mardis E.R."/>
            <person name="Wilson R.K."/>
        </authorList>
    </citation>
    <scope>NUCLEOTIDE SEQUENCE [LARGE SCALE GENOMIC DNA]</scope>
    <source>
        <strain evidence="11">DSM 14469</strain>
    </source>
</reference>
<keyword evidence="8 10" id="KW-0472">Membrane</keyword>
<feature type="transmembrane region" description="Helical" evidence="10">
    <location>
        <begin position="196"/>
        <end position="216"/>
    </location>
</feature>
<dbReference type="InterPro" id="IPR048279">
    <property type="entry name" value="MdtK-like"/>
</dbReference>
<evidence type="ECO:0000313" key="11">
    <source>
        <dbReference type="EMBL" id="EET61907.1"/>
    </source>
</evidence>
<comment type="subcellular location">
    <subcellularLocation>
        <location evidence="1">Cell membrane</location>
        <topology evidence="1">Multi-pass membrane protein</topology>
    </subcellularLocation>
</comment>
<dbReference type="STRING" id="168384.SAMN05660368_00549"/>
<evidence type="ECO:0000256" key="8">
    <source>
        <dbReference type="ARBA" id="ARBA00023136"/>
    </source>
</evidence>
<evidence type="ECO:0000256" key="4">
    <source>
        <dbReference type="ARBA" id="ARBA00022448"/>
    </source>
</evidence>
<keyword evidence="12" id="KW-1185">Reference proteome</keyword>
<evidence type="ECO:0000256" key="2">
    <source>
        <dbReference type="ARBA" id="ARBA00008417"/>
    </source>
</evidence>
<evidence type="ECO:0000313" key="12">
    <source>
        <dbReference type="Proteomes" id="UP000005561"/>
    </source>
</evidence>
<evidence type="ECO:0000256" key="1">
    <source>
        <dbReference type="ARBA" id="ARBA00004651"/>
    </source>
</evidence>
<feature type="transmembrane region" description="Helical" evidence="10">
    <location>
        <begin position="137"/>
        <end position="158"/>
    </location>
</feature>
<feature type="transmembrane region" description="Helical" evidence="10">
    <location>
        <begin position="289"/>
        <end position="309"/>
    </location>
</feature>
<dbReference type="Proteomes" id="UP000005561">
    <property type="component" value="Unassembled WGS sequence"/>
</dbReference>
<dbReference type="GO" id="GO:0042910">
    <property type="term" value="F:xenobiotic transmembrane transporter activity"/>
    <property type="evidence" value="ECO:0007669"/>
    <property type="project" value="InterPro"/>
</dbReference>
<dbReference type="GO" id="GO:0005886">
    <property type="term" value="C:plasma membrane"/>
    <property type="evidence" value="ECO:0007669"/>
    <property type="project" value="UniProtKB-SubCell"/>
</dbReference>
<dbReference type="eggNOG" id="COG0534">
    <property type="taxonomic scope" value="Bacteria"/>
</dbReference>
<dbReference type="RefSeq" id="WP_006860896.1">
    <property type="nucleotide sequence ID" value="NZ_ACCL02000004.1"/>
</dbReference>
<evidence type="ECO:0000256" key="10">
    <source>
        <dbReference type="SAM" id="Phobius"/>
    </source>
</evidence>
<feature type="transmembrane region" description="Helical" evidence="10">
    <location>
        <begin position="363"/>
        <end position="380"/>
    </location>
</feature>
<dbReference type="OrthoDB" id="9811110at2"/>
<gene>
    <name evidence="11" type="ORF">BRYFOR_06099</name>
</gene>
<proteinExistence type="inferred from homology"/>
<sequence length="454" mass="48358">MQTKQEQLFRDAGVWKAIANLAVPAMISMVVMLLYNMADMFFVGQAGNTAQVAAVSIAGPVFTLIMAVGNMLGGGGCVLIAKTLGEKDGDRVKLYSSLCCWGSLLFGIVFAALAVVFADPLLGFLGANEETWQYAKMYLTVLALGAPIMIFTTGFGGIIRAEGAIREGMIANLLSTVTNIILDPVFILVFHLGVGGAAIATVLGNAVGAVYIIFYVKTKEKKNETNFTLSPSYARRNPWEIRRVLAIGAPNAINSVLVGFASAIANQLLAQYGTTAVAAMAAAGKSTMVISMIQMGICMGVQPLLAYCYGERNVKRIRETLVKLSILTVGIGLTVTVLCLFNSRILISLFLKEPEALALGREMISMLVLSGPFLGVYYLGSNFLQASGNAPMATLVSTLRQGIFLIPLLYIMNGLFGVKGNILAHIIADITAAAVAAVLALRQYRKLAKNKILC</sequence>
<dbReference type="InterPro" id="IPR002528">
    <property type="entry name" value="MATE_fam"/>
</dbReference>
<dbReference type="PIRSF" id="PIRSF006603">
    <property type="entry name" value="DinF"/>
    <property type="match status" value="1"/>
</dbReference>
<evidence type="ECO:0000256" key="3">
    <source>
        <dbReference type="ARBA" id="ARBA00022106"/>
    </source>
</evidence>
<dbReference type="AlphaFoldDB" id="C6LBV4"/>
<keyword evidence="4" id="KW-0813">Transport</keyword>
<dbReference type="InterPro" id="IPR045070">
    <property type="entry name" value="MATE_MepA-like"/>
</dbReference>
<name>C6LBV4_9FIRM</name>
<dbReference type="EMBL" id="ACCL02000004">
    <property type="protein sequence ID" value="EET61907.1"/>
    <property type="molecule type" value="Genomic_DNA"/>
</dbReference>
<dbReference type="GO" id="GO:0046677">
    <property type="term" value="P:response to antibiotic"/>
    <property type="evidence" value="ECO:0007669"/>
    <property type="project" value="UniProtKB-KW"/>
</dbReference>
<keyword evidence="7 10" id="KW-1133">Transmembrane helix</keyword>
<accession>C6LBV4</accession>
<evidence type="ECO:0000256" key="5">
    <source>
        <dbReference type="ARBA" id="ARBA00022475"/>
    </source>
</evidence>
<evidence type="ECO:0000256" key="9">
    <source>
        <dbReference type="ARBA" id="ARBA00023251"/>
    </source>
</evidence>
<dbReference type="CDD" id="cd13143">
    <property type="entry name" value="MATE_MepA_like"/>
    <property type="match status" value="1"/>
</dbReference>
<protein>
    <recommendedName>
        <fullName evidence="3">Multidrug export protein MepA</fullName>
    </recommendedName>
</protein>
<keyword evidence="6 10" id="KW-0812">Transmembrane</keyword>
<evidence type="ECO:0000256" key="7">
    <source>
        <dbReference type="ARBA" id="ARBA00022989"/>
    </source>
</evidence>
<dbReference type="GO" id="GO:0015297">
    <property type="term" value="F:antiporter activity"/>
    <property type="evidence" value="ECO:0007669"/>
    <property type="project" value="InterPro"/>
</dbReference>
<organism evidence="11 12">
    <name type="scientific">Marvinbryantia formatexigens DSM 14469</name>
    <dbReference type="NCBI Taxonomy" id="478749"/>
    <lineage>
        <taxon>Bacteria</taxon>
        <taxon>Bacillati</taxon>
        <taxon>Bacillota</taxon>
        <taxon>Clostridia</taxon>
        <taxon>Lachnospirales</taxon>
        <taxon>Lachnospiraceae</taxon>
        <taxon>Marvinbryantia</taxon>
    </lineage>
</organism>
<feature type="transmembrane region" description="Helical" evidence="10">
    <location>
        <begin position="55"/>
        <end position="80"/>
    </location>
</feature>
<feature type="transmembrane region" description="Helical" evidence="10">
    <location>
        <begin position="321"/>
        <end position="343"/>
    </location>
</feature>
<dbReference type="Pfam" id="PF01554">
    <property type="entry name" value="MatE"/>
    <property type="match status" value="2"/>
</dbReference>
<dbReference type="PANTHER" id="PTHR43823:SF3">
    <property type="entry name" value="MULTIDRUG EXPORT PROTEIN MEPA"/>
    <property type="match status" value="1"/>
</dbReference>
<dbReference type="NCBIfam" id="TIGR00797">
    <property type="entry name" value="matE"/>
    <property type="match status" value="1"/>
</dbReference>
<feature type="transmembrane region" description="Helical" evidence="10">
    <location>
        <begin position="392"/>
        <end position="416"/>
    </location>
</feature>
<dbReference type="PANTHER" id="PTHR43823">
    <property type="entry name" value="SPORULATION PROTEIN YKVU"/>
    <property type="match status" value="1"/>
</dbReference>
<dbReference type="InterPro" id="IPR051327">
    <property type="entry name" value="MATE_MepA_subfamily"/>
</dbReference>
<evidence type="ECO:0000256" key="6">
    <source>
        <dbReference type="ARBA" id="ARBA00022692"/>
    </source>
</evidence>
<comment type="caution">
    <text evidence="11">The sequence shown here is derived from an EMBL/GenBank/DDBJ whole genome shotgun (WGS) entry which is preliminary data.</text>
</comment>